<dbReference type="OrthoDB" id="9815875at2"/>
<protein>
    <submittedName>
        <fullName evidence="7">Integrase</fullName>
    </submittedName>
</protein>
<dbReference type="InterPro" id="IPR013762">
    <property type="entry name" value="Integrase-like_cat_sf"/>
</dbReference>
<dbReference type="Proteomes" id="UP000265768">
    <property type="component" value="Unassembled WGS sequence"/>
</dbReference>
<evidence type="ECO:0000256" key="2">
    <source>
        <dbReference type="ARBA" id="ARBA00023172"/>
    </source>
</evidence>
<feature type="domain" description="Tyr recombinase" evidence="5">
    <location>
        <begin position="131"/>
        <end position="341"/>
    </location>
</feature>
<keyword evidence="1 3" id="KW-0238">DNA-binding</keyword>
<dbReference type="PROSITE" id="PS51900">
    <property type="entry name" value="CB"/>
    <property type="match status" value="1"/>
</dbReference>
<evidence type="ECO:0000259" key="5">
    <source>
        <dbReference type="PROSITE" id="PS51898"/>
    </source>
</evidence>
<keyword evidence="2" id="KW-0233">DNA recombination</keyword>
<keyword evidence="8" id="KW-1185">Reference proteome</keyword>
<evidence type="ECO:0000256" key="3">
    <source>
        <dbReference type="PROSITE-ProRule" id="PRU01248"/>
    </source>
</evidence>
<dbReference type="GO" id="GO:0003677">
    <property type="term" value="F:DNA binding"/>
    <property type="evidence" value="ECO:0007669"/>
    <property type="project" value="UniProtKB-UniRule"/>
</dbReference>
<evidence type="ECO:0000256" key="1">
    <source>
        <dbReference type="ARBA" id="ARBA00023125"/>
    </source>
</evidence>
<reference evidence="7 8" key="1">
    <citation type="submission" date="2018-09" db="EMBL/GenBank/DDBJ databases">
        <title>YIM 75507 draft genome.</title>
        <authorList>
            <person name="Tang S."/>
            <person name="Feng Y."/>
        </authorList>
    </citation>
    <scope>NUCLEOTIDE SEQUENCE [LARGE SCALE GENOMIC DNA]</scope>
    <source>
        <strain evidence="7 8">YIM 75507</strain>
    </source>
</reference>
<gene>
    <name evidence="7" type="ORF">D5H75_36140</name>
</gene>
<accession>A0A3A4ARF6</accession>
<evidence type="ECO:0000259" key="6">
    <source>
        <dbReference type="PROSITE" id="PS51900"/>
    </source>
</evidence>
<dbReference type="PANTHER" id="PTHR34605">
    <property type="entry name" value="PHAGE_INTEGRASE DOMAIN-CONTAINING PROTEIN"/>
    <property type="match status" value="1"/>
</dbReference>
<dbReference type="GO" id="GO:0015074">
    <property type="term" value="P:DNA integration"/>
    <property type="evidence" value="ECO:0007669"/>
    <property type="project" value="InterPro"/>
</dbReference>
<dbReference type="InterPro" id="IPR052925">
    <property type="entry name" value="Phage_Integrase-like_Recomb"/>
</dbReference>
<dbReference type="InterPro" id="IPR002104">
    <property type="entry name" value="Integrase_catalytic"/>
</dbReference>
<dbReference type="SUPFAM" id="SSF56349">
    <property type="entry name" value="DNA breaking-rejoining enzymes"/>
    <property type="match status" value="1"/>
</dbReference>
<dbReference type="CDD" id="cd00799">
    <property type="entry name" value="INT_Cre_C"/>
    <property type="match status" value="1"/>
</dbReference>
<dbReference type="PROSITE" id="PS51898">
    <property type="entry name" value="TYR_RECOMBINASE"/>
    <property type="match status" value="1"/>
</dbReference>
<evidence type="ECO:0000313" key="8">
    <source>
        <dbReference type="Proteomes" id="UP000265768"/>
    </source>
</evidence>
<name>A0A3A4ARF6_9ACTN</name>
<comment type="caution">
    <text evidence="7">The sequence shown here is derived from an EMBL/GenBank/DDBJ whole genome shotgun (WGS) entry which is preliminary data.</text>
</comment>
<dbReference type="InterPro" id="IPR011010">
    <property type="entry name" value="DNA_brk_join_enz"/>
</dbReference>
<sequence>MSGALAPRSAAPLTPADDELTEQTRARIAGGFAANTGRAYRRDWIAFESWCLEQGRTAMPASAATLAEYVTHLAATPTRRGTPPAPSTIERALGCIQSRHKLAGHTLDARVARLALRDYRREYAAAGKRTRRAPAAEVDILRRLIDATDAQTLTGLRDRAVLVLGFALMGRRSELVALDIDDIVVTRDGLEVTIRMSKTDQDARGETVPVPYGSHPDTCPVRVVQAWIAVLAEAGVTSGPLLRGVDRHGRLSGTDKATGRGGARMSGHGINLIVRRAAEKAGLPDAEKFTAHSLRAGGATAAARNGAPVSAIARHGRWSENSPVVHGYVRQADKWRDNPMRGVGL</sequence>
<evidence type="ECO:0000256" key="4">
    <source>
        <dbReference type="SAM" id="MobiDB-lite"/>
    </source>
</evidence>
<dbReference type="InterPro" id="IPR010998">
    <property type="entry name" value="Integrase_recombinase_N"/>
</dbReference>
<dbReference type="PANTHER" id="PTHR34605:SF3">
    <property type="entry name" value="P CELL-TYPE AGGLUTINATION PROTEIN MAP4-LIKE-RELATED"/>
    <property type="match status" value="1"/>
</dbReference>
<dbReference type="InterPro" id="IPR044068">
    <property type="entry name" value="CB"/>
</dbReference>
<dbReference type="AlphaFoldDB" id="A0A3A4ARF6"/>
<feature type="domain" description="Core-binding (CB)" evidence="6">
    <location>
        <begin position="11"/>
        <end position="104"/>
    </location>
</feature>
<dbReference type="GO" id="GO:0006310">
    <property type="term" value="P:DNA recombination"/>
    <property type="evidence" value="ECO:0007669"/>
    <property type="project" value="UniProtKB-KW"/>
</dbReference>
<organism evidence="7 8">
    <name type="scientific">Bailinhaonella thermotolerans</name>
    <dbReference type="NCBI Taxonomy" id="1070861"/>
    <lineage>
        <taxon>Bacteria</taxon>
        <taxon>Bacillati</taxon>
        <taxon>Actinomycetota</taxon>
        <taxon>Actinomycetes</taxon>
        <taxon>Streptosporangiales</taxon>
        <taxon>Streptosporangiaceae</taxon>
        <taxon>Bailinhaonella</taxon>
    </lineage>
</organism>
<evidence type="ECO:0000313" key="7">
    <source>
        <dbReference type="EMBL" id="RJL22035.1"/>
    </source>
</evidence>
<feature type="region of interest" description="Disordered" evidence="4">
    <location>
        <begin position="1"/>
        <end position="20"/>
    </location>
</feature>
<dbReference type="Pfam" id="PF00589">
    <property type="entry name" value="Phage_integrase"/>
    <property type="match status" value="1"/>
</dbReference>
<dbReference type="SUPFAM" id="SSF47823">
    <property type="entry name" value="lambda integrase-like, N-terminal domain"/>
    <property type="match status" value="1"/>
</dbReference>
<dbReference type="Gene3D" id="1.10.443.10">
    <property type="entry name" value="Intergrase catalytic core"/>
    <property type="match status" value="1"/>
</dbReference>
<dbReference type="EMBL" id="QZEY01000023">
    <property type="protein sequence ID" value="RJL22035.1"/>
    <property type="molecule type" value="Genomic_DNA"/>
</dbReference>
<proteinExistence type="predicted"/>
<dbReference type="Gene3D" id="1.10.150.130">
    <property type="match status" value="1"/>
</dbReference>